<keyword evidence="4" id="KW-0574">Periplasm</keyword>
<dbReference type="RefSeq" id="WP_168886413.1">
    <property type="nucleotide sequence ID" value="NZ_JABAHY010000001.1"/>
</dbReference>
<evidence type="ECO:0000256" key="3">
    <source>
        <dbReference type="ARBA" id="ARBA00022729"/>
    </source>
</evidence>
<dbReference type="GO" id="GO:0015888">
    <property type="term" value="P:thiamine transport"/>
    <property type="evidence" value="ECO:0007669"/>
    <property type="project" value="TreeGrafter"/>
</dbReference>
<dbReference type="GO" id="GO:0030975">
    <property type="term" value="F:thiamine binding"/>
    <property type="evidence" value="ECO:0007669"/>
    <property type="project" value="TreeGrafter"/>
</dbReference>
<dbReference type="CDD" id="cd13589">
    <property type="entry name" value="PBP2_polyamine_RpCGA009"/>
    <property type="match status" value="1"/>
</dbReference>
<dbReference type="PANTHER" id="PTHR30006">
    <property type="entry name" value="THIAMINE-BINDING PERIPLASMIC PROTEIN-RELATED"/>
    <property type="match status" value="1"/>
</dbReference>
<dbReference type="PROSITE" id="PS51257">
    <property type="entry name" value="PROKAR_LIPOPROTEIN"/>
    <property type="match status" value="1"/>
</dbReference>
<organism evidence="6 7">
    <name type="scientific">Nesterenkonia sedimenti</name>
    <dbReference type="NCBI Taxonomy" id="1463632"/>
    <lineage>
        <taxon>Bacteria</taxon>
        <taxon>Bacillati</taxon>
        <taxon>Actinomycetota</taxon>
        <taxon>Actinomycetes</taxon>
        <taxon>Micrococcales</taxon>
        <taxon>Micrococcaceae</taxon>
        <taxon>Nesterenkonia</taxon>
    </lineage>
</organism>
<keyword evidence="3 5" id="KW-0732">Signal</keyword>
<keyword evidence="2" id="KW-0813">Transport</keyword>
<keyword evidence="7" id="KW-1185">Reference proteome</keyword>
<gene>
    <name evidence="6" type="ORF">HGQ17_02805</name>
</gene>
<comment type="subcellular location">
    <subcellularLocation>
        <location evidence="1">Periplasm</location>
    </subcellularLocation>
</comment>
<dbReference type="PANTHER" id="PTHR30006:SF3">
    <property type="entry name" value="THIAMINE-BINDING PERIPLASMIC PROTEIN"/>
    <property type="match status" value="1"/>
</dbReference>
<dbReference type="InterPro" id="IPR006059">
    <property type="entry name" value="SBP"/>
</dbReference>
<protein>
    <submittedName>
        <fullName evidence="6">Extracellular solute-binding protein</fullName>
    </submittedName>
</protein>
<accession>A0A7X8YCT8</accession>
<dbReference type="Proteomes" id="UP000523139">
    <property type="component" value="Unassembled WGS sequence"/>
</dbReference>
<dbReference type="EMBL" id="JABAHY010000001">
    <property type="protein sequence ID" value="NLS08948.1"/>
    <property type="molecule type" value="Genomic_DNA"/>
</dbReference>
<dbReference type="Gene3D" id="3.40.190.10">
    <property type="entry name" value="Periplasmic binding protein-like II"/>
    <property type="match status" value="2"/>
</dbReference>
<evidence type="ECO:0000256" key="2">
    <source>
        <dbReference type="ARBA" id="ARBA00022448"/>
    </source>
</evidence>
<dbReference type="GO" id="GO:0030976">
    <property type="term" value="F:thiamine pyrophosphate binding"/>
    <property type="evidence" value="ECO:0007669"/>
    <property type="project" value="TreeGrafter"/>
</dbReference>
<dbReference type="SUPFAM" id="SSF53850">
    <property type="entry name" value="Periplasmic binding protein-like II"/>
    <property type="match status" value="1"/>
</dbReference>
<proteinExistence type="predicted"/>
<evidence type="ECO:0000256" key="4">
    <source>
        <dbReference type="ARBA" id="ARBA00022764"/>
    </source>
</evidence>
<feature type="signal peptide" evidence="5">
    <location>
        <begin position="1"/>
        <end position="21"/>
    </location>
</feature>
<sequence length="367" mass="40019">MSKKFALSLTSAALLALTACAQGGGAEVDAEVFEDPTAGEVPADSLEGGTLTFVSYGGGFQDGQAEAFAYPFGEETGAEVLEDGPIDDAQLRAQVEAGNVSWDVVNHSPVYNEAYCDELYEPLNYDLIDLSEYPESLPFGDCYISSLLYGYGITYDADEYGEDGGPQTWEDFFDTENYPGTRSVNGNPLPTGGTLEAALLADGVDPGDLYPLDIDRAIAKWEEIEDDLTFWTTGAEQTQQIQGGEADIVFGWTGRIYEGNVGGANFRPTWDANFVLADTFAIPKDTENLEAAHAFINYAIGETQQTEMAELTSYSPVNENSDPDFDEDLQMFDVSAPEVLDESIEIDWAYWAENIDEITEAWSAFIN</sequence>
<feature type="chain" id="PRO_5030527308" evidence="5">
    <location>
        <begin position="22"/>
        <end position="367"/>
    </location>
</feature>
<dbReference type="AlphaFoldDB" id="A0A7X8YCT8"/>
<comment type="caution">
    <text evidence="6">The sequence shown here is derived from an EMBL/GenBank/DDBJ whole genome shotgun (WGS) entry which is preliminary data.</text>
</comment>
<evidence type="ECO:0000313" key="7">
    <source>
        <dbReference type="Proteomes" id="UP000523139"/>
    </source>
</evidence>
<dbReference type="GO" id="GO:0030288">
    <property type="term" value="C:outer membrane-bounded periplasmic space"/>
    <property type="evidence" value="ECO:0007669"/>
    <property type="project" value="TreeGrafter"/>
</dbReference>
<evidence type="ECO:0000256" key="5">
    <source>
        <dbReference type="SAM" id="SignalP"/>
    </source>
</evidence>
<reference evidence="6 7" key="1">
    <citation type="submission" date="2020-04" db="EMBL/GenBank/DDBJ databases">
        <title>Nesterenkonia sp. nov., isolated from marine sediment.</title>
        <authorList>
            <person name="Zhang G."/>
        </authorList>
    </citation>
    <scope>NUCLEOTIDE SEQUENCE [LARGE SCALE GENOMIC DNA]</scope>
    <source>
        <strain evidence="6 7">MY13</strain>
    </source>
</reference>
<evidence type="ECO:0000313" key="6">
    <source>
        <dbReference type="EMBL" id="NLS08948.1"/>
    </source>
</evidence>
<dbReference type="Pfam" id="PF13416">
    <property type="entry name" value="SBP_bac_8"/>
    <property type="match status" value="1"/>
</dbReference>
<name>A0A7X8YCT8_9MICC</name>
<evidence type="ECO:0000256" key="1">
    <source>
        <dbReference type="ARBA" id="ARBA00004418"/>
    </source>
</evidence>